<organism evidence="3">
    <name type="scientific">Klebsiella pneumoniae</name>
    <dbReference type="NCBI Taxonomy" id="573"/>
    <lineage>
        <taxon>Bacteria</taxon>
        <taxon>Pseudomonadati</taxon>
        <taxon>Pseudomonadota</taxon>
        <taxon>Gammaproteobacteria</taxon>
        <taxon>Enterobacterales</taxon>
        <taxon>Enterobacteriaceae</taxon>
        <taxon>Klebsiella/Raoultella group</taxon>
        <taxon>Klebsiella</taxon>
        <taxon>Klebsiella pneumoniae complex</taxon>
    </lineage>
</organism>
<keyword evidence="3" id="KW-0645">Protease</keyword>
<feature type="transmembrane region" description="Helical" evidence="1">
    <location>
        <begin position="121"/>
        <end position="140"/>
    </location>
</feature>
<feature type="domain" description="CAAX prenyl protease 2/Lysostaphin resistance protein A-like" evidence="2">
    <location>
        <begin position="123"/>
        <end position="215"/>
    </location>
</feature>
<evidence type="ECO:0000259" key="2">
    <source>
        <dbReference type="Pfam" id="PF02517"/>
    </source>
</evidence>
<dbReference type="PANTHER" id="PTHR43592">
    <property type="entry name" value="CAAX AMINO TERMINAL PROTEASE"/>
    <property type="match status" value="1"/>
</dbReference>
<dbReference type="InterPro" id="IPR003675">
    <property type="entry name" value="Rce1/LyrA-like_dom"/>
</dbReference>
<keyword evidence="1" id="KW-0812">Transmembrane</keyword>
<feature type="transmembrane region" description="Helical" evidence="1">
    <location>
        <begin position="152"/>
        <end position="173"/>
    </location>
</feature>
<dbReference type="GO" id="GO:0006508">
    <property type="term" value="P:proteolysis"/>
    <property type="evidence" value="ECO:0007669"/>
    <property type="project" value="UniProtKB-KW"/>
</dbReference>
<evidence type="ECO:0000313" key="3">
    <source>
        <dbReference type="EMBL" id="TCX78457.1"/>
    </source>
</evidence>
<accession>A0A483LTQ8</accession>
<sequence length="230" mass="27012">METNKYNGEYIKKNRNSTGCFSMFVLFFAITFTPLFFKNSPEIMSRGLLAPMLFILEFIILVPLYYLFFRKRDGLGNGTFNLKLFLKLFYKIKFIQFMVPYLLGFRKAESWSTSQISYEHYIFWINVLPAIFIVPIYEEIVFRGCLFNSFKFWFNGNVYGSAVVTSFLFAVMHLQYSDIRTFVMLFLVSLTLIVARVKSNGILMPILLHMLMNVVVIGVQYLVYINHAHQ</sequence>
<dbReference type="GO" id="GO:0008237">
    <property type="term" value="F:metallopeptidase activity"/>
    <property type="evidence" value="ECO:0007669"/>
    <property type="project" value="UniProtKB-KW"/>
</dbReference>
<dbReference type="PANTHER" id="PTHR43592:SF15">
    <property type="entry name" value="CAAX AMINO TERMINAL PROTEASE FAMILY PROTEIN"/>
    <property type="match status" value="1"/>
</dbReference>
<name>A0A483LTQ8_KLEPN</name>
<gene>
    <name evidence="3" type="ORF">ETE99_25340</name>
</gene>
<keyword evidence="3" id="KW-0378">Hydrolase</keyword>
<protein>
    <submittedName>
        <fullName evidence="3">CPBP family intramembrane metalloprotease</fullName>
    </submittedName>
</protein>
<dbReference type="EMBL" id="SDCP01000052">
    <property type="protein sequence ID" value="TCX78457.1"/>
    <property type="molecule type" value="Genomic_DNA"/>
</dbReference>
<dbReference type="GO" id="GO:0004175">
    <property type="term" value="F:endopeptidase activity"/>
    <property type="evidence" value="ECO:0007669"/>
    <property type="project" value="UniProtKB-ARBA"/>
</dbReference>
<keyword evidence="3" id="KW-0482">Metalloprotease</keyword>
<feature type="transmembrane region" description="Helical" evidence="1">
    <location>
        <begin position="179"/>
        <end position="195"/>
    </location>
</feature>
<keyword evidence="1" id="KW-0472">Membrane</keyword>
<keyword evidence="1" id="KW-1133">Transmembrane helix</keyword>
<dbReference type="AlphaFoldDB" id="A0A483LTQ8"/>
<dbReference type="GO" id="GO:0080120">
    <property type="term" value="P:CAAX-box protein maturation"/>
    <property type="evidence" value="ECO:0007669"/>
    <property type="project" value="UniProtKB-ARBA"/>
</dbReference>
<reference evidence="3" key="1">
    <citation type="submission" date="2019-01" db="EMBL/GenBank/DDBJ databases">
        <authorList>
            <person name="Lista F."/>
            <person name="Anselmo A."/>
        </authorList>
    </citation>
    <scope>NUCLEOTIDE SEQUENCE</scope>
    <source>
        <strain evidence="3">7S</strain>
    </source>
</reference>
<feature type="transmembrane region" description="Helical" evidence="1">
    <location>
        <begin position="49"/>
        <end position="68"/>
    </location>
</feature>
<feature type="transmembrane region" description="Helical" evidence="1">
    <location>
        <begin position="202"/>
        <end position="224"/>
    </location>
</feature>
<evidence type="ECO:0000256" key="1">
    <source>
        <dbReference type="SAM" id="Phobius"/>
    </source>
</evidence>
<dbReference type="Pfam" id="PF02517">
    <property type="entry name" value="Rce1-like"/>
    <property type="match status" value="1"/>
</dbReference>
<proteinExistence type="predicted"/>
<feature type="transmembrane region" description="Helical" evidence="1">
    <location>
        <begin position="20"/>
        <end position="37"/>
    </location>
</feature>
<comment type="caution">
    <text evidence="3">The sequence shown here is derived from an EMBL/GenBank/DDBJ whole genome shotgun (WGS) entry which is preliminary data.</text>
</comment>